<sequence length="389" mass="46296">MLLVSSVQVSADPTRSFDFYGDSLKIQTDYWQSIRFDKQNWNADSVIGFYKAASMKPYQALVNRLLYYRQKNKLDDWFYYQLVRKTAQEICAKQENFELYTLYKWFLMCKSGFDARLAISEHKLLFYVRSDDNIYDIPFFRKNGRQYVCLNYHDYGSQLDFDHLSFFEVPIEDPEAVKNFSYRVTRMPDFTNEQYQEQDIRFAYGKRNYTFKVMVNPDVQNIFVNYPVVDYEAYFNIPLSKKTYNSLIPELKEAVKGMSQKKGVDYLMRFSRNAFAYKNDQEQFGREKRLAPEQMLQKGVGDCDDRAAFFFSLVKEIYNLPMIVLLYPKHVTIAVQFQQQAGKPIIYKDKKYYVCEPTPQIEDLPIGRIAHNLKHTPYEVAYDYNPDKR</sequence>
<keyword evidence="2" id="KW-1185">Reference proteome</keyword>
<accession>A0ABP8MXV7</accession>
<reference evidence="2" key="1">
    <citation type="journal article" date="2019" name="Int. J. Syst. Evol. Microbiol.">
        <title>The Global Catalogue of Microorganisms (GCM) 10K type strain sequencing project: providing services to taxonomists for standard genome sequencing and annotation.</title>
        <authorList>
            <consortium name="The Broad Institute Genomics Platform"/>
            <consortium name="The Broad Institute Genome Sequencing Center for Infectious Disease"/>
            <person name="Wu L."/>
            <person name="Ma J."/>
        </authorList>
    </citation>
    <scope>NUCLEOTIDE SEQUENCE [LARGE SCALE GENOMIC DNA]</scope>
    <source>
        <strain evidence="2">JCM 31921</strain>
    </source>
</reference>
<evidence type="ECO:0000313" key="2">
    <source>
        <dbReference type="Proteomes" id="UP001501410"/>
    </source>
</evidence>
<organism evidence="1 2">
    <name type="scientific">Rurimicrobium arvi</name>
    <dbReference type="NCBI Taxonomy" id="2049916"/>
    <lineage>
        <taxon>Bacteria</taxon>
        <taxon>Pseudomonadati</taxon>
        <taxon>Bacteroidota</taxon>
        <taxon>Chitinophagia</taxon>
        <taxon>Chitinophagales</taxon>
        <taxon>Chitinophagaceae</taxon>
        <taxon>Rurimicrobium</taxon>
    </lineage>
</organism>
<evidence type="ECO:0000313" key="1">
    <source>
        <dbReference type="EMBL" id="GAA4456585.1"/>
    </source>
</evidence>
<gene>
    <name evidence="1" type="ORF">GCM10023092_22040</name>
</gene>
<dbReference type="Gene3D" id="3.10.620.30">
    <property type="match status" value="1"/>
</dbReference>
<dbReference type="Proteomes" id="UP001501410">
    <property type="component" value="Unassembled WGS sequence"/>
</dbReference>
<protein>
    <recommendedName>
        <fullName evidence="3">Transglutaminase-like superfamily protein</fullName>
    </recommendedName>
</protein>
<dbReference type="EMBL" id="BAABEZ010000022">
    <property type="protein sequence ID" value="GAA4456585.1"/>
    <property type="molecule type" value="Genomic_DNA"/>
</dbReference>
<evidence type="ECO:0008006" key="3">
    <source>
        <dbReference type="Google" id="ProtNLM"/>
    </source>
</evidence>
<comment type="caution">
    <text evidence="1">The sequence shown here is derived from an EMBL/GenBank/DDBJ whole genome shotgun (WGS) entry which is preliminary data.</text>
</comment>
<name>A0ABP8MXV7_9BACT</name>
<proteinExistence type="predicted"/>